<feature type="compositionally biased region" description="Basic and acidic residues" evidence="1">
    <location>
        <begin position="365"/>
        <end position="376"/>
    </location>
</feature>
<name>A0A1C3KBG7_PLAMA</name>
<feature type="region of interest" description="Disordered" evidence="1">
    <location>
        <begin position="129"/>
        <end position="155"/>
    </location>
</feature>
<protein>
    <submittedName>
        <fullName evidence="2">Uncharacterized protein</fullName>
    </submittedName>
</protein>
<evidence type="ECO:0000256" key="1">
    <source>
        <dbReference type="SAM" id="MobiDB-lite"/>
    </source>
</evidence>
<dbReference type="AlphaFoldDB" id="A0A1C3KBG7"/>
<feature type="compositionally biased region" description="Acidic residues" evidence="1">
    <location>
        <begin position="136"/>
        <end position="155"/>
    </location>
</feature>
<accession>A0A1C3KBG7</accession>
<organism evidence="2 3">
    <name type="scientific">Plasmodium malariae</name>
    <dbReference type="NCBI Taxonomy" id="5858"/>
    <lineage>
        <taxon>Eukaryota</taxon>
        <taxon>Sar</taxon>
        <taxon>Alveolata</taxon>
        <taxon>Apicomplexa</taxon>
        <taxon>Aconoidasida</taxon>
        <taxon>Haemosporida</taxon>
        <taxon>Plasmodiidae</taxon>
        <taxon>Plasmodium</taxon>
        <taxon>Plasmodium (Plasmodium)</taxon>
    </lineage>
</organism>
<feature type="region of interest" description="Disordered" evidence="1">
    <location>
        <begin position="365"/>
        <end position="385"/>
    </location>
</feature>
<dbReference type="EMBL" id="LT594495">
    <property type="protein sequence ID" value="SBT70901.1"/>
    <property type="molecule type" value="Genomic_DNA"/>
</dbReference>
<reference evidence="2 3" key="1">
    <citation type="submission" date="2016-06" db="EMBL/GenBank/DDBJ databases">
        <authorList>
            <consortium name="Pathogen Informatics"/>
        </authorList>
    </citation>
    <scope>NUCLEOTIDE SEQUENCE [LARGE SCALE GENOMIC DNA]</scope>
    <source>
        <strain evidence="2">PmlGA01</strain>
    </source>
</reference>
<dbReference type="Proteomes" id="UP000219799">
    <property type="component" value="Chromosome 7"/>
</dbReference>
<sequence>MSTIRWVHRKDKNSEKRIISLNEIKERYLVDQIKQNKDTKKNGDTYYKNVNIQEKEKKKKKKGFISFYKKRDKHDINLEKEYSSKYIENVGFNKQRCNEKNQGDKKGNYILGEKTKVLRNGISPFCSDRIIGSGQEGEEEGHNEEYEYDDKDDDEDEKHKNLVFFANRNEHTPSEMENEGDAQTDRVNIYLDINIHRDKKMKKKKKEKSEEYKSCGEDIHHYKKKILDSNLDWGVLENKLKHKCPNLFTQKNLRTGNSYLSDSFIQHGLKKKYGLSEYVKGMNHKEHRQLHPPGGDYTDGYEDEYKYEDRYEHDDEYQFEKGNCQNENGVKCTYNKALKRNNYDYDNKKGGYHPKFKDMSSEHFEGGHNPYDKHGENPCGKKSNHIQGWEKTYHNHRYRIKEKKKYPLKNSEKAGSDQKYYCKENERYYNKMEKKEGYICNEKSMYDFIEERNKGINRITKNRENIMNNVNINYEIKKHSPTISYHFSPDYNKLENNNIKKTFDNNKIFYNKEQILNKNFLSYKNKSHKNIILSANLLSNVFCKKIDIYFAFFKRATLIKNIQRVYKKYTKITDQDSTQFKNDEHNFLFEKRTKNDRKEVISEAHKYEAHTNVFKNKVEWERKTEGLPAHSLDRKEINIINEQDNKRNVHSKENNSMRMVLLPKNALFTDNGVVYKNGQVAHRSTPGYKDFEQVKNIYKRKVLTNTLIDSFNDVDINDQRRKKKYLKFFVILLSVFLKKYMHKQVSKFFSVIGLFRWEKQVEKRAIRKFINVRIYSLSLIESVLSKVRIRAVKFYFGELKKERMQHKDRQEIGEGEQEWIASMEKKNNNIYDIEKQLKSKRYKSKRNYGNSCFGKPKIYRTDDFTIFYNKKMLREKDETLQNCLLRSKSDSLVEFLNSSKMNKYSKSGSNDISNSIMNMDNIKSSTLLERFFTANYNVNDKNIHKDVCKSKIHLSYYEHAIDDSKYIYSSVHYKGNNNKKEIHTKHFKKESYNNGVLSNIHLVDTHHDVCKNFGGGINMGIINMSGINESSINVSSINVNSINENSIKCADNHFANMMDEIERLNGVAQEVCDTSDEDENDKNCRIFFKNIKKQLKLNYANTQDTNTKRDKDLSLSDLNSTLDL</sequence>
<evidence type="ECO:0000313" key="2">
    <source>
        <dbReference type="EMBL" id="SBT70901.1"/>
    </source>
</evidence>
<gene>
    <name evidence="2" type="primary">PmlGA01_070014800</name>
    <name evidence="2" type="ORF">PMLGA01_070014800</name>
</gene>
<proteinExistence type="predicted"/>
<dbReference type="VEuPathDB" id="PlasmoDB:PmUG01_07024100"/>
<evidence type="ECO:0000313" key="3">
    <source>
        <dbReference type="Proteomes" id="UP000219799"/>
    </source>
</evidence>